<dbReference type="AlphaFoldDB" id="A0A1F6UVM3"/>
<dbReference type="GO" id="GO:0019843">
    <property type="term" value="F:rRNA binding"/>
    <property type="evidence" value="ECO:0007669"/>
    <property type="project" value="UniProtKB-UniRule"/>
</dbReference>
<dbReference type="NCBIfam" id="TIGR00061">
    <property type="entry name" value="L21"/>
    <property type="match status" value="1"/>
</dbReference>
<keyword evidence="4 6" id="KW-0689">Ribosomal protein</keyword>
<keyword evidence="5 6" id="KW-0687">Ribonucleoprotein</keyword>
<evidence type="ECO:0000313" key="9">
    <source>
        <dbReference type="Proteomes" id="UP000179076"/>
    </source>
</evidence>
<dbReference type="EMBL" id="MFSP01000196">
    <property type="protein sequence ID" value="OGI61455.1"/>
    <property type="molecule type" value="Genomic_DNA"/>
</dbReference>
<evidence type="ECO:0000256" key="1">
    <source>
        <dbReference type="ARBA" id="ARBA00008563"/>
    </source>
</evidence>
<comment type="function">
    <text evidence="6 7">This protein binds to 23S rRNA in the presence of protein L20.</text>
</comment>
<evidence type="ECO:0000256" key="2">
    <source>
        <dbReference type="ARBA" id="ARBA00022730"/>
    </source>
</evidence>
<evidence type="ECO:0000256" key="3">
    <source>
        <dbReference type="ARBA" id="ARBA00022884"/>
    </source>
</evidence>
<dbReference type="InterPro" id="IPR036164">
    <property type="entry name" value="bL21-like_sf"/>
</dbReference>
<dbReference type="PANTHER" id="PTHR21349">
    <property type="entry name" value="50S RIBOSOMAL PROTEIN L21"/>
    <property type="match status" value="1"/>
</dbReference>
<keyword evidence="2 6" id="KW-0699">rRNA-binding</keyword>
<evidence type="ECO:0000256" key="5">
    <source>
        <dbReference type="ARBA" id="ARBA00023274"/>
    </source>
</evidence>
<dbReference type="GO" id="GO:0006412">
    <property type="term" value="P:translation"/>
    <property type="evidence" value="ECO:0007669"/>
    <property type="project" value="UniProtKB-UniRule"/>
</dbReference>
<evidence type="ECO:0000256" key="4">
    <source>
        <dbReference type="ARBA" id="ARBA00022980"/>
    </source>
</evidence>
<dbReference type="PANTHER" id="PTHR21349:SF0">
    <property type="entry name" value="LARGE RIBOSOMAL SUBUNIT PROTEIN BL21M"/>
    <property type="match status" value="1"/>
</dbReference>
<organism evidence="8 9">
    <name type="scientific">Candidatus Muproteobacteria bacterium RBG_16_60_9</name>
    <dbReference type="NCBI Taxonomy" id="1817755"/>
    <lineage>
        <taxon>Bacteria</taxon>
        <taxon>Pseudomonadati</taxon>
        <taxon>Pseudomonadota</taxon>
        <taxon>Candidatus Muproteobacteria</taxon>
    </lineage>
</organism>
<reference evidence="8 9" key="1">
    <citation type="journal article" date="2016" name="Nat. Commun.">
        <title>Thousands of microbial genomes shed light on interconnected biogeochemical processes in an aquifer system.</title>
        <authorList>
            <person name="Anantharaman K."/>
            <person name="Brown C.T."/>
            <person name="Hug L.A."/>
            <person name="Sharon I."/>
            <person name="Castelle C.J."/>
            <person name="Probst A.J."/>
            <person name="Thomas B.C."/>
            <person name="Singh A."/>
            <person name="Wilkins M.J."/>
            <person name="Karaoz U."/>
            <person name="Brodie E.L."/>
            <person name="Williams K.H."/>
            <person name="Hubbard S.S."/>
            <person name="Banfield J.F."/>
        </authorList>
    </citation>
    <scope>NUCLEOTIDE SEQUENCE [LARGE SCALE GENOMIC DNA]</scope>
</reference>
<proteinExistence type="inferred from homology"/>
<evidence type="ECO:0000256" key="7">
    <source>
        <dbReference type="RuleBase" id="RU000562"/>
    </source>
</evidence>
<dbReference type="Proteomes" id="UP000179076">
    <property type="component" value="Unassembled WGS sequence"/>
</dbReference>
<dbReference type="SUPFAM" id="SSF141091">
    <property type="entry name" value="L21p-like"/>
    <property type="match status" value="1"/>
</dbReference>
<protein>
    <recommendedName>
        <fullName evidence="6">Large ribosomal subunit protein bL21</fullName>
    </recommendedName>
</protein>
<dbReference type="InterPro" id="IPR001787">
    <property type="entry name" value="Ribosomal_bL21"/>
</dbReference>
<comment type="subunit">
    <text evidence="6">Part of the 50S ribosomal subunit. Contacts protein L20.</text>
</comment>
<keyword evidence="3 6" id="KW-0694">RNA-binding</keyword>
<dbReference type="GO" id="GO:0003735">
    <property type="term" value="F:structural constituent of ribosome"/>
    <property type="evidence" value="ECO:0007669"/>
    <property type="project" value="InterPro"/>
</dbReference>
<dbReference type="GO" id="GO:0005737">
    <property type="term" value="C:cytoplasm"/>
    <property type="evidence" value="ECO:0007669"/>
    <property type="project" value="UniProtKB-ARBA"/>
</dbReference>
<dbReference type="GO" id="GO:0005840">
    <property type="term" value="C:ribosome"/>
    <property type="evidence" value="ECO:0007669"/>
    <property type="project" value="UniProtKB-KW"/>
</dbReference>
<evidence type="ECO:0000313" key="8">
    <source>
        <dbReference type="EMBL" id="OGI61455.1"/>
    </source>
</evidence>
<comment type="caution">
    <text evidence="8">The sequence shown here is derived from an EMBL/GenBank/DDBJ whole genome shotgun (WGS) entry which is preliminary data.</text>
</comment>
<name>A0A1F6UVM3_9PROT</name>
<dbReference type="InterPro" id="IPR028909">
    <property type="entry name" value="bL21-like"/>
</dbReference>
<dbReference type="PROSITE" id="PS01169">
    <property type="entry name" value="RIBOSOMAL_L21"/>
    <property type="match status" value="1"/>
</dbReference>
<comment type="similarity">
    <text evidence="1 6 7">Belongs to the bacterial ribosomal protein bL21 family.</text>
</comment>
<gene>
    <name evidence="6" type="primary">rplU</name>
    <name evidence="8" type="ORF">A2W18_06920</name>
</gene>
<accession>A0A1F6UVM3</accession>
<dbReference type="GO" id="GO:1990904">
    <property type="term" value="C:ribonucleoprotein complex"/>
    <property type="evidence" value="ECO:0007669"/>
    <property type="project" value="UniProtKB-KW"/>
</dbReference>
<dbReference type="InterPro" id="IPR018258">
    <property type="entry name" value="Ribosomal_bL21_CS"/>
</dbReference>
<evidence type="ECO:0000256" key="6">
    <source>
        <dbReference type="HAMAP-Rule" id="MF_01363"/>
    </source>
</evidence>
<sequence length="116" mass="12544">MYAVIESGGKQYRVAPGDVIRVERLDVAAGETVDLDRILLVADNDGPRMGSPMLSGVSVTAKVRAHGRGEKIRIFKMRRRKGYRRQAGHRQNYTELEITQVAGVSAPIAAPAAGNG</sequence>
<dbReference type="HAMAP" id="MF_01363">
    <property type="entry name" value="Ribosomal_bL21"/>
    <property type="match status" value="1"/>
</dbReference>
<dbReference type="Pfam" id="PF00829">
    <property type="entry name" value="Ribosomal_L21p"/>
    <property type="match status" value="1"/>
</dbReference>